<dbReference type="EMBL" id="UINC01000377">
    <property type="protein sequence ID" value="SUZ54258.1"/>
    <property type="molecule type" value="Genomic_DNA"/>
</dbReference>
<dbReference type="PANTHER" id="PTHR33279">
    <property type="entry name" value="SULFUR CARRIER PROTEIN YEDF-RELATED"/>
    <property type="match status" value="1"/>
</dbReference>
<dbReference type="PANTHER" id="PTHR33279:SF6">
    <property type="entry name" value="SULFUR CARRIER PROTEIN YEDF-RELATED"/>
    <property type="match status" value="1"/>
</dbReference>
<organism evidence="3">
    <name type="scientific">marine metagenome</name>
    <dbReference type="NCBI Taxonomy" id="408172"/>
    <lineage>
        <taxon>unclassified sequences</taxon>
        <taxon>metagenomes</taxon>
        <taxon>ecological metagenomes</taxon>
    </lineage>
</organism>
<dbReference type="Pfam" id="PF01206">
    <property type="entry name" value="TusA"/>
    <property type="match status" value="1"/>
</dbReference>
<dbReference type="InterPro" id="IPR036868">
    <property type="entry name" value="TusA-like_sf"/>
</dbReference>
<protein>
    <recommendedName>
        <fullName evidence="2">UPF0033 domain-containing protein</fullName>
    </recommendedName>
</protein>
<evidence type="ECO:0000259" key="2">
    <source>
        <dbReference type="PROSITE" id="PS01148"/>
    </source>
</evidence>
<reference evidence="3" key="1">
    <citation type="submission" date="2018-05" db="EMBL/GenBank/DDBJ databases">
        <authorList>
            <person name="Lanie J.A."/>
            <person name="Ng W.-L."/>
            <person name="Kazmierczak K.M."/>
            <person name="Andrzejewski T.M."/>
            <person name="Davidsen T.M."/>
            <person name="Wayne K.J."/>
            <person name="Tettelin H."/>
            <person name="Glass J.I."/>
            <person name="Rusch D."/>
            <person name="Podicherti R."/>
            <person name="Tsui H.-C.T."/>
            <person name="Winkler M.E."/>
        </authorList>
    </citation>
    <scope>NUCLEOTIDE SEQUENCE</scope>
</reference>
<feature type="domain" description="UPF0033" evidence="2">
    <location>
        <begin position="8"/>
        <end position="32"/>
    </location>
</feature>
<comment type="similarity">
    <text evidence="1">Belongs to the sulfur carrier protein TusA family.</text>
</comment>
<evidence type="ECO:0000313" key="3">
    <source>
        <dbReference type="EMBL" id="SUZ54258.1"/>
    </source>
</evidence>
<dbReference type="SUPFAM" id="SSF64307">
    <property type="entry name" value="SirA-like"/>
    <property type="match status" value="1"/>
</dbReference>
<gene>
    <name evidence="3" type="ORF">METZ01_LOCUS7112</name>
</gene>
<name>A0A381NK82_9ZZZZ</name>
<evidence type="ECO:0000256" key="1">
    <source>
        <dbReference type="ARBA" id="ARBA00008984"/>
    </source>
</evidence>
<accession>A0A381NK82</accession>
<sequence length="76" mass="8328">MSEFDTELNCEGLNCPLPILKTKKTIDGMNSGQLLKMTATDPGSVNDMDSWAKRTGNNLVSHAEDGGVHTFFIKKK</sequence>
<dbReference type="InterPro" id="IPR001455">
    <property type="entry name" value="TusA-like"/>
</dbReference>
<dbReference type="PROSITE" id="PS01148">
    <property type="entry name" value="UPF0033"/>
    <property type="match status" value="1"/>
</dbReference>
<dbReference type="Gene3D" id="3.30.110.40">
    <property type="entry name" value="TusA-like domain"/>
    <property type="match status" value="1"/>
</dbReference>
<dbReference type="CDD" id="cd00291">
    <property type="entry name" value="SirA_YedF_YeeD"/>
    <property type="match status" value="1"/>
</dbReference>
<proteinExistence type="inferred from homology"/>
<dbReference type="AlphaFoldDB" id="A0A381NK82"/>